<gene>
    <name evidence="7" type="ORF">HK414_06740</name>
</gene>
<evidence type="ECO:0000313" key="7">
    <source>
        <dbReference type="EMBL" id="QJW83811.1"/>
    </source>
</evidence>
<reference evidence="7 8" key="2">
    <citation type="submission" date="2020-05" db="EMBL/GenBank/DDBJ databases">
        <authorList>
            <person name="Khan S.A."/>
            <person name="Jeon C.O."/>
            <person name="Chun B.H."/>
        </authorList>
    </citation>
    <scope>NUCLEOTIDE SEQUENCE [LARGE SCALE GENOMIC DNA]</scope>
    <source>
        <strain evidence="7 8">H242</strain>
    </source>
</reference>
<name>A0ABX6P3V8_9BURK</name>
<evidence type="ECO:0000313" key="8">
    <source>
        <dbReference type="Proteomes" id="UP000500826"/>
    </source>
</evidence>
<proteinExistence type="predicted"/>
<evidence type="ECO:0000256" key="4">
    <source>
        <dbReference type="ARBA" id="ARBA00023136"/>
    </source>
</evidence>
<protein>
    <submittedName>
        <fullName evidence="7">TolC family protein</fullName>
    </submittedName>
</protein>
<accession>A0ABX6P3V8</accession>
<dbReference type="Gene3D" id="1.20.1600.10">
    <property type="entry name" value="Outer membrane efflux proteins (OEP)"/>
    <property type="match status" value="1"/>
</dbReference>
<keyword evidence="5" id="KW-0998">Cell outer membrane</keyword>
<dbReference type="EMBL" id="CP053418">
    <property type="protein sequence ID" value="QJW83811.1"/>
    <property type="molecule type" value="Genomic_DNA"/>
</dbReference>
<organism evidence="7 8">
    <name type="scientific">Ramlibacter terrae</name>
    <dbReference type="NCBI Taxonomy" id="2732511"/>
    <lineage>
        <taxon>Bacteria</taxon>
        <taxon>Pseudomonadati</taxon>
        <taxon>Pseudomonadota</taxon>
        <taxon>Betaproteobacteria</taxon>
        <taxon>Burkholderiales</taxon>
        <taxon>Comamonadaceae</taxon>
        <taxon>Ramlibacter</taxon>
    </lineage>
</organism>
<dbReference type="InterPro" id="IPR051906">
    <property type="entry name" value="TolC-like"/>
</dbReference>
<feature type="region of interest" description="Disordered" evidence="6">
    <location>
        <begin position="134"/>
        <end position="156"/>
    </location>
</feature>
<keyword evidence="2" id="KW-1134">Transmembrane beta strand</keyword>
<keyword evidence="3" id="KW-0812">Transmembrane</keyword>
<keyword evidence="8" id="KW-1185">Reference proteome</keyword>
<dbReference type="SUPFAM" id="SSF56954">
    <property type="entry name" value="Outer membrane efflux proteins (OEP)"/>
    <property type="match status" value="1"/>
</dbReference>
<dbReference type="Proteomes" id="UP000500826">
    <property type="component" value="Chromosome"/>
</dbReference>
<evidence type="ECO:0000256" key="1">
    <source>
        <dbReference type="ARBA" id="ARBA00004442"/>
    </source>
</evidence>
<evidence type="ECO:0000256" key="5">
    <source>
        <dbReference type="ARBA" id="ARBA00023237"/>
    </source>
</evidence>
<keyword evidence="4" id="KW-0472">Membrane</keyword>
<reference evidence="7 8" key="1">
    <citation type="submission" date="2020-05" db="EMBL/GenBank/DDBJ databases">
        <title>Ramlibacter rhizophilus sp. nov., isolated from rhizosphere soil of national flower Mugunghwa from South Korea.</title>
        <authorList>
            <person name="Zheng-Fei Y."/>
            <person name="Huan T."/>
        </authorList>
    </citation>
    <scope>NUCLEOTIDE SEQUENCE [LARGE SCALE GENOMIC DNA]</scope>
    <source>
        <strain evidence="7 8">H242</strain>
    </source>
</reference>
<sequence length="369" mass="39026">MRFELRVPLARGAGDAAVTPLRVAEAEARAAGATLEHSAARTVLAAAQAYWNYAGQLQREAITLAGERRGAALLEELRKLVDADEIPRADLQLAQASLSERRSARFAAQQGVLEARRTLGRVLGLDTPALLALGPPADGFPQPPAREGDAPSLQDAAEATARRADVQALRDRRAAAQLRIQAAQDVGRPRLDLVLGATRNSLGEGARATDLGATFHRGAPPGGTVGVLYQRPLGADNTAQGLLRQQLALAEGLDAELRELADSIESAVVAAEFGVRRAAGQLREAEAAVRTYAAGVENERTKRRLGMATLIDVLAVEDRYNNALLAAVQARADFALAIARLRFESGTLVVAQPGGHEARVDALLHPETG</sequence>
<dbReference type="PANTHER" id="PTHR30026">
    <property type="entry name" value="OUTER MEMBRANE PROTEIN TOLC"/>
    <property type="match status" value="1"/>
</dbReference>
<dbReference type="PANTHER" id="PTHR30026:SF20">
    <property type="entry name" value="OUTER MEMBRANE PROTEIN TOLC"/>
    <property type="match status" value="1"/>
</dbReference>
<comment type="subcellular location">
    <subcellularLocation>
        <location evidence="1">Cell outer membrane</location>
    </subcellularLocation>
</comment>
<evidence type="ECO:0000256" key="3">
    <source>
        <dbReference type="ARBA" id="ARBA00022692"/>
    </source>
</evidence>
<evidence type="ECO:0000256" key="6">
    <source>
        <dbReference type="SAM" id="MobiDB-lite"/>
    </source>
</evidence>
<evidence type="ECO:0000256" key="2">
    <source>
        <dbReference type="ARBA" id="ARBA00022452"/>
    </source>
</evidence>